<keyword evidence="2" id="KW-1185">Reference proteome</keyword>
<protein>
    <submittedName>
        <fullName evidence="1">Putative DNA endonuclease</fullName>
    </submittedName>
</protein>
<evidence type="ECO:0000313" key="1">
    <source>
        <dbReference type="EMBL" id="AIZ02690.1"/>
    </source>
</evidence>
<evidence type="ECO:0000313" key="2">
    <source>
        <dbReference type="Proteomes" id="UP000030718"/>
    </source>
</evidence>
<keyword evidence="1" id="KW-0378">Hydrolase</keyword>
<dbReference type="KEGG" id="vg:26640346"/>
<dbReference type="RefSeq" id="YP_009213890.1">
    <property type="nucleotide sequence ID" value="NC_028957.1"/>
</dbReference>
<dbReference type="GO" id="GO:0004519">
    <property type="term" value="F:endonuclease activity"/>
    <property type="evidence" value="ECO:0007669"/>
    <property type="project" value="UniProtKB-KW"/>
</dbReference>
<reference evidence="1 2" key="1">
    <citation type="submission" date="2014-10" db="EMBL/GenBank/DDBJ databases">
        <title>VR bacteriophages - a small but diverse group of low-temperature viruses.</title>
        <authorList>
            <person name="Kaliniene L."/>
            <person name="Meskys R."/>
            <person name="Simoliunas E."/>
            <person name="Zajanckauskaite A."/>
            <person name="Truncaite L."/>
        </authorList>
    </citation>
    <scope>NUCLEOTIDE SEQUENCE [LARGE SCALE GENOMIC DNA]</scope>
</reference>
<keyword evidence="1" id="KW-0540">Nuclease</keyword>
<organism evidence="1 2">
    <name type="scientific">Escherichia phage vB_EcoM_VR26</name>
    <dbReference type="NCBI Taxonomy" id="1567029"/>
    <lineage>
        <taxon>Viruses</taxon>
        <taxon>Duplodnaviria</taxon>
        <taxon>Heunggongvirae</taxon>
        <taxon>Uroviricota</taxon>
        <taxon>Caudoviricetes</taxon>
        <taxon>Pantevenvirales</taxon>
        <taxon>Straboviridae</taxon>
        <taxon>Tevenvirinae</taxon>
        <taxon>Gaprivervirus</taxon>
        <taxon>Gaprivervirus vr26</taxon>
    </lineage>
</organism>
<name>A0A0A7HGN8_9CAUD</name>
<keyword evidence="1" id="KW-0255">Endonuclease</keyword>
<dbReference type="EMBL" id="KP007362">
    <property type="protein sequence ID" value="AIZ02690.1"/>
    <property type="molecule type" value="Genomic_DNA"/>
</dbReference>
<gene>
    <name evidence="1" type="ORF">VR26_053</name>
</gene>
<accession>A0A0A7HGN8</accession>
<dbReference type="Proteomes" id="UP000030718">
    <property type="component" value="Segment"/>
</dbReference>
<sequence length="210" mass="24848">MSVKAVTNEKYFNKTYAHDQSRYDAPGYAPYRNLKTGKVVKLHPSELTSDYVGVRKDCSISDKHIQAIKDFQKEYWTAEARQARSIEVKNRYKDAEYALKFKAIMNTSEVYEKYLKSITEYWNNSDNRIKASKRATERNASPEFKEKFRKSKARGTWLQYEDELKTLWNALGQPGYITFRKHAIEHGFNDENYQGAIRSWSNYYVNRKMK</sequence>
<dbReference type="GeneID" id="26640346"/>
<proteinExistence type="predicted"/>